<feature type="compositionally biased region" description="Low complexity" evidence="1">
    <location>
        <begin position="97"/>
        <end position="120"/>
    </location>
</feature>
<organism evidence="2 3">
    <name type="scientific">Suillus luteus UH-Slu-Lm8-n1</name>
    <dbReference type="NCBI Taxonomy" id="930992"/>
    <lineage>
        <taxon>Eukaryota</taxon>
        <taxon>Fungi</taxon>
        <taxon>Dikarya</taxon>
        <taxon>Basidiomycota</taxon>
        <taxon>Agaricomycotina</taxon>
        <taxon>Agaricomycetes</taxon>
        <taxon>Agaricomycetidae</taxon>
        <taxon>Boletales</taxon>
        <taxon>Suillineae</taxon>
        <taxon>Suillaceae</taxon>
        <taxon>Suillus</taxon>
    </lineage>
</organism>
<evidence type="ECO:0000256" key="1">
    <source>
        <dbReference type="SAM" id="MobiDB-lite"/>
    </source>
</evidence>
<dbReference type="AlphaFoldDB" id="A0A0C9ZAJ6"/>
<proteinExistence type="predicted"/>
<dbReference type="InParanoid" id="A0A0C9ZAJ6"/>
<gene>
    <name evidence="2" type="ORF">CY34DRAFT_17680</name>
</gene>
<reference evidence="2 3" key="1">
    <citation type="submission" date="2014-04" db="EMBL/GenBank/DDBJ databases">
        <authorList>
            <consortium name="DOE Joint Genome Institute"/>
            <person name="Kuo A."/>
            <person name="Ruytinx J."/>
            <person name="Rineau F."/>
            <person name="Colpaert J."/>
            <person name="Kohler A."/>
            <person name="Nagy L.G."/>
            <person name="Floudas D."/>
            <person name="Copeland A."/>
            <person name="Barry K.W."/>
            <person name="Cichocki N."/>
            <person name="Veneault-Fourrey C."/>
            <person name="LaButti K."/>
            <person name="Lindquist E.A."/>
            <person name="Lipzen A."/>
            <person name="Lundell T."/>
            <person name="Morin E."/>
            <person name="Murat C."/>
            <person name="Sun H."/>
            <person name="Tunlid A."/>
            <person name="Henrissat B."/>
            <person name="Grigoriev I.V."/>
            <person name="Hibbett D.S."/>
            <person name="Martin F."/>
            <person name="Nordberg H.P."/>
            <person name="Cantor M.N."/>
            <person name="Hua S.X."/>
        </authorList>
    </citation>
    <scope>NUCLEOTIDE SEQUENCE [LARGE SCALE GENOMIC DNA]</scope>
    <source>
        <strain evidence="2 3">UH-Slu-Lm8-n1</strain>
    </source>
</reference>
<dbReference type="Proteomes" id="UP000054485">
    <property type="component" value="Unassembled WGS sequence"/>
</dbReference>
<reference evidence="3" key="2">
    <citation type="submission" date="2015-01" db="EMBL/GenBank/DDBJ databases">
        <title>Evolutionary Origins and Diversification of the Mycorrhizal Mutualists.</title>
        <authorList>
            <consortium name="DOE Joint Genome Institute"/>
            <consortium name="Mycorrhizal Genomics Consortium"/>
            <person name="Kohler A."/>
            <person name="Kuo A."/>
            <person name="Nagy L.G."/>
            <person name="Floudas D."/>
            <person name="Copeland A."/>
            <person name="Barry K.W."/>
            <person name="Cichocki N."/>
            <person name="Veneault-Fourrey C."/>
            <person name="LaButti K."/>
            <person name="Lindquist E.A."/>
            <person name="Lipzen A."/>
            <person name="Lundell T."/>
            <person name="Morin E."/>
            <person name="Murat C."/>
            <person name="Riley R."/>
            <person name="Ohm R."/>
            <person name="Sun H."/>
            <person name="Tunlid A."/>
            <person name="Henrissat B."/>
            <person name="Grigoriev I.V."/>
            <person name="Hibbett D.S."/>
            <person name="Martin F."/>
        </authorList>
    </citation>
    <scope>NUCLEOTIDE SEQUENCE [LARGE SCALE GENOMIC DNA]</scope>
    <source>
        <strain evidence="3">UH-Slu-Lm8-n1</strain>
    </source>
</reference>
<dbReference type="EMBL" id="KN835744">
    <property type="protein sequence ID" value="KIK34505.1"/>
    <property type="molecule type" value="Genomic_DNA"/>
</dbReference>
<protein>
    <submittedName>
        <fullName evidence="2">Uncharacterized protein</fullName>
    </submittedName>
</protein>
<evidence type="ECO:0000313" key="2">
    <source>
        <dbReference type="EMBL" id="KIK34505.1"/>
    </source>
</evidence>
<evidence type="ECO:0000313" key="3">
    <source>
        <dbReference type="Proteomes" id="UP000054485"/>
    </source>
</evidence>
<dbReference type="STRING" id="930992.A0A0C9ZAJ6"/>
<name>A0A0C9ZAJ6_9AGAM</name>
<feature type="region of interest" description="Disordered" evidence="1">
    <location>
        <begin position="89"/>
        <end position="188"/>
    </location>
</feature>
<sequence length="359" mass="38692">MLLDLGTTPQSPPPPLLSAIYEMSTALYFQEYRNLICNDLPGNMSPPSPVNPPHLFSKEAIRKSTCEDLQGHDPCCQDDVARFRPELRLPSPAGMQSHSHSPNSYYSHVSSQGHSHSSLSPRLQQHSYSPDSSPTATSINDISLSISQTTIQQPRPNGKMRTNAKQGNRRQHLSPAAKQMPPPAKAPRNTVKSTAIAFVKQDSVFLPGTTIGATHWIAYAMTKGRVCVISLSSGDRTLLQLPTVFAPSMSVIDMAVYGNRLVDVVITDDRATLVVQAVQSPSLPPPNLQPATLALPAHPPDIIFGPKPGKALLCTKLHAKQSDGSSKCITDGQNASRARAQGQEILLSKDHPSLAIGTL</sequence>
<dbReference type="OrthoDB" id="3265884at2759"/>
<keyword evidence="3" id="KW-1185">Reference proteome</keyword>
<feature type="compositionally biased region" description="Polar residues" evidence="1">
    <location>
        <begin position="121"/>
        <end position="155"/>
    </location>
</feature>
<dbReference type="HOGENOM" id="CLU_772020_0_0_1"/>
<accession>A0A0C9ZAJ6</accession>